<reference evidence="1 2" key="1">
    <citation type="journal article" date="2022" name="New Phytol.">
        <title>Ecological generalism drives hyperdiversity of secondary metabolite gene clusters in xylarialean endophytes.</title>
        <authorList>
            <person name="Franco M.E.E."/>
            <person name="Wisecaver J.H."/>
            <person name="Arnold A.E."/>
            <person name="Ju Y.M."/>
            <person name="Slot J.C."/>
            <person name="Ahrendt S."/>
            <person name="Moore L.P."/>
            <person name="Eastman K.E."/>
            <person name="Scott K."/>
            <person name="Konkel Z."/>
            <person name="Mondo S.J."/>
            <person name="Kuo A."/>
            <person name="Hayes R.D."/>
            <person name="Haridas S."/>
            <person name="Andreopoulos B."/>
            <person name="Riley R."/>
            <person name="LaButti K."/>
            <person name="Pangilinan J."/>
            <person name="Lipzen A."/>
            <person name="Amirebrahimi M."/>
            <person name="Yan J."/>
            <person name="Adam C."/>
            <person name="Keymanesh K."/>
            <person name="Ng V."/>
            <person name="Louie K."/>
            <person name="Northen T."/>
            <person name="Drula E."/>
            <person name="Henrissat B."/>
            <person name="Hsieh H.M."/>
            <person name="Youens-Clark K."/>
            <person name="Lutzoni F."/>
            <person name="Miadlikowska J."/>
            <person name="Eastwood D.C."/>
            <person name="Hamelin R.C."/>
            <person name="Grigoriev I.V."/>
            <person name="U'Ren J.M."/>
        </authorList>
    </citation>
    <scope>NUCLEOTIDE SEQUENCE [LARGE SCALE GENOMIC DNA]</scope>
    <source>
        <strain evidence="1 2">ER1909</strain>
    </source>
</reference>
<sequence length="393" mass="43436">MEELGIHTAIHSQYQVFDASGQLPFSIVFGLCRRPLNDTDVRPIVLRIANSCLDIPYAIAHGLLTLHEHGEERGQETQVHLTGRPRLSESKDGTYLTLSSPVDRAQHWREAMTIYRYHIDPTSELASVLQPGRKYTIRLAGKDLGVKWWAYGDKDQLPGNEGSTTRAPETTKLVNSKSSAGRATFAVVSELPRPPKVETHMRLCRNEESADDADGASTLAISVLNTGAQPITVQTRGHQPLLIPWGPIQPEEIELSRPRIIDAASPAPDSALLIVDAATGDVIRKARKPGCLGLTDSNVDHRPKLETMVTLMAGEPLVRRVDISRLLNGVPDGRYRIEMEPRGVWWCVGSRAKIGDEGDDRVPRQLYNTKIPPLILETEDVVEVRIVNGKIST</sequence>
<evidence type="ECO:0000313" key="2">
    <source>
        <dbReference type="Proteomes" id="UP001497680"/>
    </source>
</evidence>
<proteinExistence type="predicted"/>
<comment type="caution">
    <text evidence="1">The sequence shown here is derived from an EMBL/GenBank/DDBJ whole genome shotgun (WGS) entry which is preliminary data.</text>
</comment>
<accession>A0ACC0D6I1</accession>
<protein>
    <submittedName>
        <fullName evidence="1">Uncharacterized protein</fullName>
    </submittedName>
</protein>
<keyword evidence="2" id="KW-1185">Reference proteome</keyword>
<gene>
    <name evidence="1" type="ORF">F4821DRAFT_234844</name>
</gene>
<evidence type="ECO:0000313" key="1">
    <source>
        <dbReference type="EMBL" id="KAI6088199.1"/>
    </source>
</evidence>
<dbReference type="Proteomes" id="UP001497680">
    <property type="component" value="Unassembled WGS sequence"/>
</dbReference>
<organism evidence="1 2">
    <name type="scientific">Hypoxylon rubiginosum</name>
    <dbReference type="NCBI Taxonomy" id="110542"/>
    <lineage>
        <taxon>Eukaryota</taxon>
        <taxon>Fungi</taxon>
        <taxon>Dikarya</taxon>
        <taxon>Ascomycota</taxon>
        <taxon>Pezizomycotina</taxon>
        <taxon>Sordariomycetes</taxon>
        <taxon>Xylariomycetidae</taxon>
        <taxon>Xylariales</taxon>
        <taxon>Hypoxylaceae</taxon>
        <taxon>Hypoxylon</taxon>
    </lineage>
</organism>
<name>A0ACC0D6I1_9PEZI</name>
<dbReference type="EMBL" id="MU394303">
    <property type="protein sequence ID" value="KAI6088199.1"/>
    <property type="molecule type" value="Genomic_DNA"/>
</dbReference>